<dbReference type="AlphaFoldDB" id="A0A101HIR0"/>
<gene>
    <name evidence="1" type="ORF">XD93_0228</name>
</gene>
<sequence>MSRQYIPFTIKIENIPLIIYPVKDENPLEEVFDNKKEIIEHINKLYKQNTLLIKGEYHVLFVWNLDKERMTDIWIYEMENWSDSGPLISCKTFRGCEECTDAGIASGDSIIVLGREEELRRNS</sequence>
<dbReference type="Proteomes" id="UP000053904">
    <property type="component" value="Unassembled WGS sequence"/>
</dbReference>
<protein>
    <submittedName>
        <fullName evidence="1">Uncharacterized protein</fullName>
    </submittedName>
</protein>
<comment type="caution">
    <text evidence="1">The sequence shown here is derived from an EMBL/GenBank/DDBJ whole genome shotgun (WGS) entry which is preliminary data.</text>
</comment>
<dbReference type="EMBL" id="LGGO01000021">
    <property type="protein sequence ID" value="KUK77570.1"/>
    <property type="molecule type" value="Genomic_DNA"/>
</dbReference>
<evidence type="ECO:0000313" key="1">
    <source>
        <dbReference type="EMBL" id="KUK77570.1"/>
    </source>
</evidence>
<proteinExistence type="predicted"/>
<organism evidence="1 2">
    <name type="scientific">candidate division WS6 bacterium 34_10</name>
    <dbReference type="NCBI Taxonomy" id="1641389"/>
    <lineage>
        <taxon>Bacteria</taxon>
        <taxon>Candidatus Dojkabacteria</taxon>
    </lineage>
</organism>
<feature type="non-terminal residue" evidence="1">
    <location>
        <position position="123"/>
    </location>
</feature>
<evidence type="ECO:0000313" key="2">
    <source>
        <dbReference type="Proteomes" id="UP000053904"/>
    </source>
</evidence>
<reference evidence="2" key="1">
    <citation type="journal article" date="2015" name="MBio">
        <title>Genome-Resolved Metagenomic Analysis Reveals Roles for Candidate Phyla and Other Microbial Community Members in Biogeochemical Transformations in Oil Reservoirs.</title>
        <authorList>
            <person name="Hu P."/>
            <person name="Tom L."/>
            <person name="Singh A."/>
            <person name="Thomas B.C."/>
            <person name="Baker B.J."/>
            <person name="Piceno Y.M."/>
            <person name="Andersen G.L."/>
            <person name="Banfield J.F."/>
        </authorList>
    </citation>
    <scope>NUCLEOTIDE SEQUENCE [LARGE SCALE GENOMIC DNA]</scope>
</reference>
<accession>A0A101HIR0</accession>
<name>A0A101HIR0_9BACT</name>